<feature type="repeat" description="WD" evidence="7">
    <location>
        <begin position="447"/>
        <end position="488"/>
    </location>
</feature>
<evidence type="ECO:0000256" key="6">
    <source>
        <dbReference type="ARBA" id="ARBA00023125"/>
    </source>
</evidence>
<dbReference type="Proteomes" id="UP000092666">
    <property type="component" value="Unassembled WGS sequence"/>
</dbReference>
<dbReference type="InterPro" id="IPR036322">
    <property type="entry name" value="WD40_repeat_dom_sf"/>
</dbReference>
<protein>
    <recommendedName>
        <fullName evidence="2 8">DNA damage-binding protein CMR1</fullName>
    </recommendedName>
</protein>
<keyword evidence="4" id="KW-0677">Repeat</keyword>
<keyword evidence="3 7" id="KW-0853">WD repeat</keyword>
<feature type="region of interest" description="Disordered" evidence="9">
    <location>
        <begin position="391"/>
        <end position="420"/>
    </location>
</feature>
<dbReference type="InterPro" id="IPR015943">
    <property type="entry name" value="WD40/YVTN_repeat-like_dom_sf"/>
</dbReference>
<dbReference type="GO" id="GO:0006974">
    <property type="term" value="P:DNA damage response"/>
    <property type="evidence" value="ECO:0007669"/>
    <property type="project" value="UniProtKB-KW"/>
</dbReference>
<evidence type="ECO:0000256" key="4">
    <source>
        <dbReference type="ARBA" id="ARBA00022737"/>
    </source>
</evidence>
<sequence>MDDEDNDYELERQKTIAENRLLLDSLGLDPSGASKIPHSHSKPSSTASKTKTKPKPNPKKRKAFEAIDDGPRRRSGRLAGLEADGEALKIKLEEEEKEREVLRIVSRKERERVMDVAKMVEDTPEDEIKDLERYLSSIAVSSVPRRFPSTSTSAKEAYADNDSTPAEVQRLKSAFKNMELKANAKVTSERVFSMVVHPERTKNLVLVGDKYGQLGIWDALGPLMEKVKSEDDTAGVKEEEDGEQDHEGRVWRVQAHARNSITCMKVDPVNGSGLFSSSYDCSLRHLSFSTLKSTEIFAFSNEDMLVTHFDLTPSGQEAWIADKNGGLSHCDFRESKRERERRRWIVQEEGRAAKIGGLSVNPLMPHLLVTACNDQHLRIWDVRHLTSIPADSNSARMPTPPPSAKREKGSEVNVSTYPDSHVTGETEYDKVAKYMSTSKGKGLLRASWQHGKSCSSAYWDPWGRRVLSTSYDDKLRVWSLNPQSLLLDSPLAPSHFQPSKQIPHNCQTGRWLTILRAQWSLNMDYMPHFTVGNMKRSLDVIAASGEKIVSVWNEAVTAVPAVTASHPSLVDRVVGGNTSGRIQLWGAGDS</sequence>
<dbReference type="PROSITE" id="PS50082">
    <property type="entry name" value="WD_REPEATS_2"/>
    <property type="match status" value="2"/>
</dbReference>
<organism evidence="10 11">
    <name type="scientific">Kwoniella heveanensis BCC8398</name>
    <dbReference type="NCBI Taxonomy" id="1296120"/>
    <lineage>
        <taxon>Eukaryota</taxon>
        <taxon>Fungi</taxon>
        <taxon>Dikarya</taxon>
        <taxon>Basidiomycota</taxon>
        <taxon>Agaricomycotina</taxon>
        <taxon>Tremellomycetes</taxon>
        <taxon>Tremellales</taxon>
        <taxon>Cryptococcaceae</taxon>
        <taxon>Kwoniella</taxon>
    </lineage>
</organism>
<dbReference type="GO" id="GO:0005634">
    <property type="term" value="C:nucleus"/>
    <property type="evidence" value="ECO:0007669"/>
    <property type="project" value="TreeGrafter"/>
</dbReference>
<dbReference type="SUPFAM" id="SSF50978">
    <property type="entry name" value="WD40 repeat-like"/>
    <property type="match status" value="1"/>
</dbReference>
<dbReference type="AlphaFoldDB" id="A0A1B9GMG3"/>
<dbReference type="InterPro" id="IPR019775">
    <property type="entry name" value="WD40_repeat_CS"/>
</dbReference>
<accession>A0A1B9GMG3</accession>
<dbReference type="GO" id="GO:0003677">
    <property type="term" value="F:DNA binding"/>
    <property type="evidence" value="ECO:0007669"/>
    <property type="project" value="UniProtKB-UniRule"/>
</dbReference>
<comment type="similarity">
    <text evidence="1 8">Belongs to the WD repeat DDB2/WDR76 family.</text>
</comment>
<feature type="compositionally biased region" description="Basic and acidic residues" evidence="9">
    <location>
        <begin position="63"/>
        <end position="72"/>
    </location>
</feature>
<evidence type="ECO:0000256" key="1">
    <source>
        <dbReference type="ARBA" id="ARBA00005434"/>
    </source>
</evidence>
<dbReference type="STRING" id="1296120.A0A1B9GMG3"/>
<feature type="compositionally biased region" description="Low complexity" evidence="9">
    <location>
        <begin position="26"/>
        <end position="49"/>
    </location>
</feature>
<name>A0A1B9GMG3_9TREE</name>
<keyword evidence="6 8" id="KW-0238">DNA-binding</keyword>
<gene>
    <name evidence="10" type="ORF">I316_06120</name>
</gene>
<dbReference type="SMART" id="SM00320">
    <property type="entry name" value="WD40"/>
    <property type="match status" value="4"/>
</dbReference>
<feature type="compositionally biased region" description="Basic and acidic residues" evidence="9">
    <location>
        <begin position="228"/>
        <end position="237"/>
    </location>
</feature>
<dbReference type="PANTHER" id="PTHR14773">
    <property type="entry name" value="WD REPEAT-CONTAINING PROTEIN 76"/>
    <property type="match status" value="1"/>
</dbReference>
<dbReference type="Gene3D" id="2.130.10.10">
    <property type="entry name" value="YVTN repeat-like/Quinoprotein amine dehydrogenase"/>
    <property type="match status" value="2"/>
</dbReference>
<feature type="compositionally biased region" description="Basic residues" evidence="9">
    <location>
        <begin position="50"/>
        <end position="62"/>
    </location>
</feature>
<dbReference type="GO" id="GO:2000001">
    <property type="term" value="P:regulation of DNA damage checkpoint"/>
    <property type="evidence" value="ECO:0007669"/>
    <property type="project" value="TreeGrafter"/>
</dbReference>
<dbReference type="PANTHER" id="PTHR14773:SF0">
    <property type="entry name" value="WD REPEAT-CONTAINING PROTEIN 76"/>
    <property type="match status" value="1"/>
</dbReference>
<feature type="region of interest" description="Disordered" evidence="9">
    <location>
        <begin position="228"/>
        <end position="247"/>
    </location>
</feature>
<evidence type="ECO:0000256" key="2">
    <source>
        <dbReference type="ARBA" id="ARBA00021132"/>
    </source>
</evidence>
<feature type="repeat" description="WD" evidence="7">
    <location>
        <begin position="348"/>
        <end position="383"/>
    </location>
</feature>
<dbReference type="Pfam" id="PF00400">
    <property type="entry name" value="WD40"/>
    <property type="match status" value="1"/>
</dbReference>
<feature type="region of interest" description="Disordered" evidence="9">
    <location>
        <begin position="26"/>
        <end position="80"/>
    </location>
</feature>
<reference evidence="11" key="2">
    <citation type="submission" date="2013-12" db="EMBL/GenBank/DDBJ databases">
        <title>Evolution of pathogenesis and genome organization in the Tremellales.</title>
        <authorList>
            <person name="Cuomo C."/>
            <person name="Litvintseva A."/>
            <person name="Heitman J."/>
            <person name="Chen Y."/>
            <person name="Sun S."/>
            <person name="Springer D."/>
            <person name="Dromer F."/>
            <person name="Young S."/>
            <person name="Zeng Q."/>
            <person name="Chapman S."/>
            <person name="Gujja S."/>
            <person name="Saif S."/>
            <person name="Birren B."/>
        </authorList>
    </citation>
    <scope>NUCLEOTIDE SEQUENCE [LARGE SCALE GENOMIC DNA]</scope>
    <source>
        <strain evidence="11">BCC8398</strain>
    </source>
</reference>
<dbReference type="PROSITE" id="PS00678">
    <property type="entry name" value="WD_REPEATS_1"/>
    <property type="match status" value="1"/>
</dbReference>
<evidence type="ECO:0000256" key="9">
    <source>
        <dbReference type="SAM" id="MobiDB-lite"/>
    </source>
</evidence>
<dbReference type="OrthoDB" id="9890280at2759"/>
<dbReference type="InterPro" id="IPR050853">
    <property type="entry name" value="WD_repeat_DNA-damage-binding"/>
</dbReference>
<evidence type="ECO:0000256" key="8">
    <source>
        <dbReference type="RuleBase" id="RU365004"/>
    </source>
</evidence>
<comment type="function">
    <text evidence="8">DNA-binding protein that binds to both single- and double-stranded DNA. Binds preferentially to UV-damaged DNA. May be involved in DNA-metabolic processes.</text>
</comment>
<reference evidence="10 11" key="1">
    <citation type="submission" date="2013-07" db="EMBL/GenBank/DDBJ databases">
        <title>The Genome Sequence of Cryptococcus heveanensis BCC8398.</title>
        <authorList>
            <consortium name="The Broad Institute Genome Sequencing Platform"/>
            <person name="Cuomo C."/>
            <person name="Litvintseva A."/>
            <person name="Chen Y."/>
            <person name="Heitman J."/>
            <person name="Sun S."/>
            <person name="Springer D."/>
            <person name="Dromer F."/>
            <person name="Young S.K."/>
            <person name="Zeng Q."/>
            <person name="Gargeya S."/>
            <person name="Fitzgerald M."/>
            <person name="Abouelleil A."/>
            <person name="Alvarado L."/>
            <person name="Berlin A.M."/>
            <person name="Chapman S.B."/>
            <person name="Dewar J."/>
            <person name="Goldberg J."/>
            <person name="Griggs A."/>
            <person name="Gujja S."/>
            <person name="Hansen M."/>
            <person name="Howarth C."/>
            <person name="Imamovic A."/>
            <person name="Larimer J."/>
            <person name="McCowan C."/>
            <person name="Murphy C."/>
            <person name="Pearson M."/>
            <person name="Priest M."/>
            <person name="Roberts A."/>
            <person name="Saif S."/>
            <person name="Shea T."/>
            <person name="Sykes S."/>
            <person name="Wortman J."/>
            <person name="Nusbaum C."/>
            <person name="Birren B."/>
        </authorList>
    </citation>
    <scope>NUCLEOTIDE SEQUENCE [LARGE SCALE GENOMIC DNA]</scope>
    <source>
        <strain evidence="10 11">BCC8398</strain>
    </source>
</reference>
<proteinExistence type="inferred from homology"/>
<evidence type="ECO:0000313" key="11">
    <source>
        <dbReference type="Proteomes" id="UP000092666"/>
    </source>
</evidence>
<keyword evidence="5 8" id="KW-0227">DNA damage</keyword>
<evidence type="ECO:0000256" key="5">
    <source>
        <dbReference type="ARBA" id="ARBA00022763"/>
    </source>
</evidence>
<dbReference type="InterPro" id="IPR001680">
    <property type="entry name" value="WD40_rpt"/>
</dbReference>
<evidence type="ECO:0000313" key="10">
    <source>
        <dbReference type="EMBL" id="OCF32206.1"/>
    </source>
</evidence>
<dbReference type="EMBL" id="KI669510">
    <property type="protein sequence ID" value="OCF32206.1"/>
    <property type="molecule type" value="Genomic_DNA"/>
</dbReference>
<keyword evidence="11" id="KW-1185">Reference proteome</keyword>
<evidence type="ECO:0000256" key="3">
    <source>
        <dbReference type="ARBA" id="ARBA00022574"/>
    </source>
</evidence>
<evidence type="ECO:0000256" key="7">
    <source>
        <dbReference type="PROSITE-ProRule" id="PRU00221"/>
    </source>
</evidence>